<accession>A0A9P0FP60</accession>
<dbReference type="EMBL" id="LR824004">
    <property type="protein sequence ID" value="CAH0578434.1"/>
    <property type="molecule type" value="Genomic_DNA"/>
</dbReference>
<protein>
    <submittedName>
        <fullName evidence="2">Uncharacterized protein</fullName>
    </submittedName>
</protein>
<dbReference type="AlphaFoldDB" id="A0A9P0FP60"/>
<sequence>MLTRSLVKRAHERAAAGGRRRGAGARRGGRGARGGGGGARGGRARRHLRACPCPRIAQWGRAFRPKWPGPDNNYEEFKVKPRVSFLCSLLMQAVKVVMVDPSSTYEESVLALFIMNALFKQELYSTWTGTVTVTPADLPGLQRLAAGAADRPDVREQFYALLLRAPYRFLTIDPGLKRLERISRDPTASEDDVSKAKKQCRLLLGVMTLRDNRHKTLKRFEEGCDSYLATLFDLDTRSESAMSIVGDEPASVSGDDNDNSQPEPGPSGMARVEPGPSGQLSSVQMIKKRAMESPVKPVRAYVSIHDRKRKQSPLSDSSSPPSSLEDDDDD</sequence>
<keyword evidence="3" id="KW-1185">Reference proteome</keyword>
<dbReference type="Proteomes" id="UP001154114">
    <property type="component" value="Chromosome 1"/>
</dbReference>
<feature type="region of interest" description="Disordered" evidence="1">
    <location>
        <begin position="247"/>
        <end position="330"/>
    </location>
</feature>
<proteinExistence type="predicted"/>
<reference evidence="2" key="1">
    <citation type="submission" date="2021-12" db="EMBL/GenBank/DDBJ databases">
        <authorList>
            <person name="King R."/>
        </authorList>
    </citation>
    <scope>NUCLEOTIDE SEQUENCE</scope>
</reference>
<name>A0A9P0FP60_CHRIL</name>
<feature type="compositionally biased region" description="Gly residues" evidence="1">
    <location>
        <begin position="31"/>
        <end position="41"/>
    </location>
</feature>
<evidence type="ECO:0000313" key="3">
    <source>
        <dbReference type="Proteomes" id="UP001154114"/>
    </source>
</evidence>
<evidence type="ECO:0000256" key="1">
    <source>
        <dbReference type="SAM" id="MobiDB-lite"/>
    </source>
</evidence>
<organism evidence="2 3">
    <name type="scientific">Chrysodeixis includens</name>
    <name type="common">Soybean looper</name>
    <name type="synonym">Pseudoplusia includens</name>
    <dbReference type="NCBI Taxonomy" id="689277"/>
    <lineage>
        <taxon>Eukaryota</taxon>
        <taxon>Metazoa</taxon>
        <taxon>Ecdysozoa</taxon>
        <taxon>Arthropoda</taxon>
        <taxon>Hexapoda</taxon>
        <taxon>Insecta</taxon>
        <taxon>Pterygota</taxon>
        <taxon>Neoptera</taxon>
        <taxon>Endopterygota</taxon>
        <taxon>Lepidoptera</taxon>
        <taxon>Glossata</taxon>
        <taxon>Ditrysia</taxon>
        <taxon>Noctuoidea</taxon>
        <taxon>Noctuidae</taxon>
        <taxon>Plusiinae</taxon>
        <taxon>Chrysodeixis</taxon>
    </lineage>
</organism>
<gene>
    <name evidence="2" type="ORF">CINC_LOCUS742</name>
</gene>
<feature type="compositionally biased region" description="Basic residues" evidence="1">
    <location>
        <begin position="18"/>
        <end position="30"/>
    </location>
</feature>
<feature type="region of interest" description="Disordered" evidence="1">
    <location>
        <begin position="9"/>
        <end position="44"/>
    </location>
</feature>
<evidence type="ECO:0000313" key="2">
    <source>
        <dbReference type="EMBL" id="CAH0578434.1"/>
    </source>
</evidence>
<feature type="compositionally biased region" description="Low complexity" evidence="1">
    <location>
        <begin position="312"/>
        <end position="323"/>
    </location>
</feature>